<dbReference type="Gene3D" id="2.40.50.140">
    <property type="entry name" value="Nucleic acid-binding proteins"/>
    <property type="match status" value="1"/>
</dbReference>
<organism evidence="6 7">
    <name type="scientific">Kandleria vitulina DSM 20405</name>
    <dbReference type="NCBI Taxonomy" id="1410657"/>
    <lineage>
        <taxon>Bacteria</taxon>
        <taxon>Bacillati</taxon>
        <taxon>Bacillota</taxon>
        <taxon>Erysipelotrichia</taxon>
        <taxon>Erysipelotrichales</taxon>
        <taxon>Coprobacillaceae</taxon>
        <taxon>Kandleria</taxon>
    </lineage>
</organism>
<keyword evidence="2 4" id="KW-0808">Transferase</keyword>
<dbReference type="PROSITE" id="PS01231">
    <property type="entry name" value="TRMA_2"/>
    <property type="match status" value="1"/>
</dbReference>
<feature type="active site" description="Nucleophile" evidence="4">
    <location>
        <position position="406"/>
    </location>
</feature>
<dbReference type="CDD" id="cd02440">
    <property type="entry name" value="AdoMet_MTases"/>
    <property type="match status" value="1"/>
</dbReference>
<keyword evidence="7" id="KW-1185">Reference proteome</keyword>
<keyword evidence="3 4" id="KW-0949">S-adenosyl-L-methionine</keyword>
<feature type="binding site" evidence="4">
    <location>
        <position position="310"/>
    </location>
    <ligand>
        <name>S-adenosyl-L-methionine</name>
        <dbReference type="ChEBI" id="CHEBI:59789"/>
    </ligand>
</feature>
<feature type="binding site" evidence="4">
    <location>
        <position position="331"/>
    </location>
    <ligand>
        <name>S-adenosyl-L-methionine</name>
        <dbReference type="ChEBI" id="CHEBI:59789"/>
    </ligand>
</feature>
<evidence type="ECO:0000313" key="6">
    <source>
        <dbReference type="EMBL" id="KRN51209.1"/>
    </source>
</evidence>
<dbReference type="GO" id="GO:0070475">
    <property type="term" value="P:rRNA base methylation"/>
    <property type="evidence" value="ECO:0007669"/>
    <property type="project" value="TreeGrafter"/>
</dbReference>
<evidence type="ECO:0000256" key="1">
    <source>
        <dbReference type="ARBA" id="ARBA00022603"/>
    </source>
</evidence>
<dbReference type="FunFam" id="2.40.50.1070:FF:000003">
    <property type="entry name" value="23S rRNA (Uracil-5-)-methyltransferase RumA"/>
    <property type="match status" value="1"/>
</dbReference>
<dbReference type="InterPro" id="IPR029063">
    <property type="entry name" value="SAM-dependent_MTases_sf"/>
</dbReference>
<dbReference type="GO" id="GO:0070041">
    <property type="term" value="F:rRNA (uridine-C5-)-methyltransferase activity"/>
    <property type="evidence" value="ECO:0007669"/>
    <property type="project" value="TreeGrafter"/>
</dbReference>
<protein>
    <submittedName>
        <fullName evidence="6">23S rRNA (Uracil-5-)-methyltransferase RumA</fullName>
    </submittedName>
</protein>
<dbReference type="NCBIfam" id="TIGR00479">
    <property type="entry name" value="rumA"/>
    <property type="match status" value="1"/>
</dbReference>
<dbReference type="PROSITE" id="PS51687">
    <property type="entry name" value="SAM_MT_RNA_M5U"/>
    <property type="match status" value="1"/>
</dbReference>
<feature type="active site" evidence="5">
    <location>
        <position position="406"/>
    </location>
</feature>
<name>A0A0R2HDU2_9FIRM</name>
<keyword evidence="1 4" id="KW-0489">Methyltransferase</keyword>
<evidence type="ECO:0000313" key="7">
    <source>
        <dbReference type="Proteomes" id="UP000051841"/>
    </source>
</evidence>
<evidence type="ECO:0000256" key="4">
    <source>
        <dbReference type="PROSITE-ProRule" id="PRU01024"/>
    </source>
</evidence>
<comment type="caution">
    <text evidence="6">The sequence shown here is derived from an EMBL/GenBank/DDBJ whole genome shotgun (WGS) entry which is preliminary data.</text>
</comment>
<gene>
    <name evidence="6" type="ORF">IV49_GL000672</name>
</gene>
<evidence type="ECO:0000256" key="2">
    <source>
        <dbReference type="ARBA" id="ARBA00022679"/>
    </source>
</evidence>
<feature type="binding site" evidence="4">
    <location>
        <position position="379"/>
    </location>
    <ligand>
        <name>S-adenosyl-L-methionine</name>
        <dbReference type="ChEBI" id="CHEBI:59789"/>
    </ligand>
</feature>
<dbReference type="FunFam" id="3.40.50.150:FF:000009">
    <property type="entry name" value="23S rRNA (Uracil(1939)-C(5))-methyltransferase RlmD"/>
    <property type="match status" value="1"/>
</dbReference>
<dbReference type="SUPFAM" id="SSF50249">
    <property type="entry name" value="Nucleic acid-binding proteins"/>
    <property type="match status" value="1"/>
</dbReference>
<sequence>MKKKDRFIGKCVDYTHDCLGVVKHEGTAVFVKNLILDEEAEIEIIKVLKNYCVGRVVKLIKTSEHREEPVCEVYKQCGGCQLMHMSQLGQKIFKTQRVKETLHKIGHCDVEVLDTIMDDVPYHYRNKVQVPFGMKDNRIVSGFYKARTNDIINQDHCHIQNTFSNEVTLRAKQLFEEYHILPYDKQSHKGIIKHVLTRYGTHTNEGMVVFITYKKKVKHLSHIASILASEFPEIKSVIQNVNERHDNVILGDEEILLYGEDVIEDTLLDKRYHISMKSFYQINPRQVEKLYTKAIEFADFKGDETVIDAYCGIGTIGLSLANHVKQVYGVEVVPDAIKNAKENAKRNHVSNIEFTCQDAGEFMLKCANEHKTIDVVMVDPPRKGCSELFLDQMMTLSPEKIVYISCNVATQARDVAYLQEHGYQAVIAQPVDMFPQTNHIESIVLLIKK</sequence>
<dbReference type="Gene3D" id="3.40.50.150">
    <property type="entry name" value="Vaccinia Virus protein VP39"/>
    <property type="match status" value="1"/>
</dbReference>
<dbReference type="Gene3D" id="2.40.50.1070">
    <property type="match status" value="1"/>
</dbReference>
<dbReference type="InterPro" id="IPR030391">
    <property type="entry name" value="MeTrfase_TrmA_CS"/>
</dbReference>
<dbReference type="Proteomes" id="UP000051841">
    <property type="component" value="Unassembled WGS sequence"/>
</dbReference>
<dbReference type="InterPro" id="IPR010280">
    <property type="entry name" value="U5_MeTrfase_fam"/>
</dbReference>
<dbReference type="InterPro" id="IPR012340">
    <property type="entry name" value="NA-bd_OB-fold"/>
</dbReference>
<dbReference type="SUPFAM" id="SSF53335">
    <property type="entry name" value="S-adenosyl-L-methionine-dependent methyltransferases"/>
    <property type="match status" value="1"/>
</dbReference>
<comment type="similarity">
    <text evidence="4">Belongs to the class I-like SAM-binding methyltransferase superfamily. RNA M5U methyltransferase family.</text>
</comment>
<dbReference type="InterPro" id="IPR030390">
    <property type="entry name" value="MeTrfase_TrmA_AS"/>
</dbReference>
<accession>A0A0R2HDU2</accession>
<evidence type="ECO:0000256" key="5">
    <source>
        <dbReference type="PROSITE-ProRule" id="PRU10015"/>
    </source>
</evidence>
<dbReference type="PANTHER" id="PTHR11061">
    <property type="entry name" value="RNA M5U METHYLTRANSFERASE"/>
    <property type="match status" value="1"/>
</dbReference>
<feature type="binding site" evidence="4">
    <location>
        <position position="281"/>
    </location>
    <ligand>
        <name>S-adenosyl-L-methionine</name>
        <dbReference type="ChEBI" id="CHEBI:59789"/>
    </ligand>
</feature>
<dbReference type="PANTHER" id="PTHR11061:SF30">
    <property type="entry name" value="TRNA (URACIL(54)-C(5))-METHYLTRANSFERASE"/>
    <property type="match status" value="1"/>
</dbReference>
<dbReference type="Pfam" id="PF05958">
    <property type="entry name" value="tRNA_U5-meth_tr"/>
    <property type="match status" value="1"/>
</dbReference>
<dbReference type="PATRIC" id="fig|1410657.5.peg.699"/>
<reference evidence="6 7" key="1">
    <citation type="journal article" date="2015" name="Genome Announc.">
        <title>Expanding the biotechnology potential of lactobacilli through comparative genomics of 213 strains and associated genera.</title>
        <authorList>
            <person name="Sun Z."/>
            <person name="Harris H.M."/>
            <person name="McCann A."/>
            <person name="Guo C."/>
            <person name="Argimon S."/>
            <person name="Zhang W."/>
            <person name="Yang X."/>
            <person name="Jeffery I.B."/>
            <person name="Cooney J.C."/>
            <person name="Kagawa T.F."/>
            <person name="Liu W."/>
            <person name="Song Y."/>
            <person name="Salvetti E."/>
            <person name="Wrobel A."/>
            <person name="Rasinkangas P."/>
            <person name="Parkhill J."/>
            <person name="Rea M.C."/>
            <person name="O'Sullivan O."/>
            <person name="Ritari J."/>
            <person name="Douillard F.P."/>
            <person name="Paul Ross R."/>
            <person name="Yang R."/>
            <person name="Briner A.E."/>
            <person name="Felis G.E."/>
            <person name="de Vos W.M."/>
            <person name="Barrangou R."/>
            <person name="Klaenhammer T.R."/>
            <person name="Caufield P.W."/>
            <person name="Cui Y."/>
            <person name="Zhang H."/>
            <person name="O'Toole P.W."/>
        </authorList>
    </citation>
    <scope>NUCLEOTIDE SEQUENCE [LARGE SCALE GENOMIC DNA]</scope>
    <source>
        <strain evidence="6 7">DSM 20405</strain>
    </source>
</reference>
<dbReference type="EMBL" id="JQBL01000002">
    <property type="protein sequence ID" value="KRN51209.1"/>
    <property type="molecule type" value="Genomic_DNA"/>
</dbReference>
<evidence type="ECO:0000256" key="3">
    <source>
        <dbReference type="ARBA" id="ARBA00022691"/>
    </source>
</evidence>
<dbReference type="AlphaFoldDB" id="A0A0R2HDU2"/>
<proteinExistence type="inferred from homology"/>
<dbReference type="RefSeq" id="WP_031588787.1">
    <property type="nucleotide sequence ID" value="NZ_JNKN01000005.1"/>
</dbReference>
<dbReference type="PROSITE" id="PS01230">
    <property type="entry name" value="TRMA_1"/>
    <property type="match status" value="1"/>
</dbReference>